<keyword evidence="6" id="KW-0479">Metal-binding</keyword>
<evidence type="ECO:0000256" key="10">
    <source>
        <dbReference type="ARBA" id="ARBA00032873"/>
    </source>
</evidence>
<proteinExistence type="inferred from homology"/>
<evidence type="ECO:0000313" key="13">
    <source>
        <dbReference type="EMBL" id="SUN62882.1"/>
    </source>
</evidence>
<dbReference type="EC" id="2.5.1.10" evidence="3"/>
<dbReference type="AlphaFoldDB" id="A0A380KCQ9"/>
<dbReference type="Proteomes" id="UP000254924">
    <property type="component" value="Unassembled WGS sequence"/>
</dbReference>
<dbReference type="GeneID" id="78357374"/>
<dbReference type="InterPro" id="IPR053378">
    <property type="entry name" value="Prenyl_diphosphate_synthase"/>
</dbReference>
<dbReference type="Gene3D" id="1.10.600.10">
    <property type="entry name" value="Farnesyl Diphosphate Synthase"/>
    <property type="match status" value="1"/>
</dbReference>
<dbReference type="InterPro" id="IPR008949">
    <property type="entry name" value="Isoprenoid_synthase_dom_sf"/>
</dbReference>
<comment type="catalytic activity">
    <reaction evidence="11">
        <text>isopentenyl diphosphate + (2E)-geranyl diphosphate = (2E,6E)-farnesyl diphosphate + diphosphate</text>
        <dbReference type="Rhea" id="RHEA:19361"/>
        <dbReference type="ChEBI" id="CHEBI:33019"/>
        <dbReference type="ChEBI" id="CHEBI:58057"/>
        <dbReference type="ChEBI" id="CHEBI:128769"/>
        <dbReference type="ChEBI" id="CHEBI:175763"/>
        <dbReference type="EC" id="2.5.1.10"/>
    </reaction>
</comment>
<keyword evidence="7" id="KW-0460">Magnesium</keyword>
<dbReference type="FunFam" id="1.10.600.10:FF:000001">
    <property type="entry name" value="Geranylgeranyl diphosphate synthase"/>
    <property type="match status" value="1"/>
</dbReference>
<name>A0A380KCQ9_9STRE</name>
<evidence type="ECO:0000256" key="8">
    <source>
        <dbReference type="ARBA" id="ARBA00023229"/>
    </source>
</evidence>
<dbReference type="InterPro" id="IPR000092">
    <property type="entry name" value="Polyprenyl_synt"/>
</dbReference>
<evidence type="ECO:0000256" key="2">
    <source>
        <dbReference type="ARBA" id="ARBA00006706"/>
    </source>
</evidence>
<reference evidence="13 14" key="1">
    <citation type="submission" date="2018-06" db="EMBL/GenBank/DDBJ databases">
        <authorList>
            <consortium name="Pathogen Informatics"/>
            <person name="Doyle S."/>
        </authorList>
    </citation>
    <scope>NUCLEOTIDE SEQUENCE [LARGE SCALE GENOMIC DNA]</scope>
    <source>
        <strain evidence="13 14">NCTC12224</strain>
    </source>
</reference>
<sequence length="289" mass="31823">MDKKQYVDKAIHAYYERHGAVSERLVDAILYSVDGGGKRLRPLVLLDLLEDFGVTIEPGHYDVAAALEMIHTASLIHDDLPAMDNDDYRRGRLTNHKQFDEATAILAGDSLFLDPFGLMAEADLADSVKIKLIQALSQASGTFGMVAGQMLDMTAEHTQPSLVDLAAIHRHKTGCLLTYPFLAAGLLVEVSQDEQALLEEIGQLVGLAFQVRDDILDVTADFETLGKTPKKDVIAQKATYPSLLGLDQSYHILEDSLNQALALVEKLEAKQAKNFVKLRALLERLRLDG</sequence>
<evidence type="ECO:0000256" key="4">
    <source>
        <dbReference type="ARBA" id="ARBA00015100"/>
    </source>
</evidence>
<organism evidence="13 14">
    <name type="scientific">Streptococcus hyointestinalis</name>
    <dbReference type="NCBI Taxonomy" id="1337"/>
    <lineage>
        <taxon>Bacteria</taxon>
        <taxon>Bacillati</taxon>
        <taxon>Bacillota</taxon>
        <taxon>Bacilli</taxon>
        <taxon>Lactobacillales</taxon>
        <taxon>Streptococcaceae</taxon>
        <taxon>Streptococcus</taxon>
    </lineage>
</organism>
<comment type="cofactor">
    <cofactor evidence="1">
        <name>Mg(2+)</name>
        <dbReference type="ChEBI" id="CHEBI:18420"/>
    </cofactor>
</comment>
<dbReference type="RefSeq" id="WP_115270486.1">
    <property type="nucleotide sequence ID" value="NZ_JBNPNB010000003.1"/>
</dbReference>
<dbReference type="SUPFAM" id="SSF48576">
    <property type="entry name" value="Terpenoid synthases"/>
    <property type="match status" value="1"/>
</dbReference>
<evidence type="ECO:0000256" key="6">
    <source>
        <dbReference type="ARBA" id="ARBA00022723"/>
    </source>
</evidence>
<evidence type="ECO:0000256" key="1">
    <source>
        <dbReference type="ARBA" id="ARBA00001946"/>
    </source>
</evidence>
<comment type="similarity">
    <text evidence="2 12">Belongs to the FPP/GGPP synthase family.</text>
</comment>
<keyword evidence="5 12" id="KW-0808">Transferase</keyword>
<keyword evidence="8" id="KW-0414">Isoprene biosynthesis</keyword>
<dbReference type="GO" id="GO:0004337">
    <property type="term" value="F:(2E,6E)-farnesyl diphosphate synthase activity"/>
    <property type="evidence" value="ECO:0007669"/>
    <property type="project" value="UniProtKB-EC"/>
</dbReference>
<gene>
    <name evidence="13" type="ORF">NCTC12224_02120</name>
</gene>
<protein>
    <recommendedName>
        <fullName evidence="4">Farnesyl diphosphate synthase</fullName>
        <ecNumber evidence="3">2.5.1.10</ecNumber>
    </recommendedName>
    <alternativeName>
        <fullName evidence="10">(2E,6E)-farnesyl diphosphate synthase</fullName>
    </alternativeName>
    <alternativeName>
        <fullName evidence="9">Geranyltranstransferase</fullName>
    </alternativeName>
</protein>
<dbReference type="GO" id="GO:0046872">
    <property type="term" value="F:metal ion binding"/>
    <property type="evidence" value="ECO:0007669"/>
    <property type="project" value="UniProtKB-KW"/>
</dbReference>
<dbReference type="NCBIfam" id="NF045485">
    <property type="entry name" value="FPPsyn"/>
    <property type="match status" value="1"/>
</dbReference>
<dbReference type="InterPro" id="IPR033749">
    <property type="entry name" value="Polyprenyl_synt_CS"/>
</dbReference>
<dbReference type="PROSITE" id="PS00444">
    <property type="entry name" value="POLYPRENYL_SYNTHASE_2"/>
    <property type="match status" value="1"/>
</dbReference>
<dbReference type="GO" id="GO:0005737">
    <property type="term" value="C:cytoplasm"/>
    <property type="evidence" value="ECO:0007669"/>
    <property type="project" value="UniProtKB-ARBA"/>
</dbReference>
<dbReference type="PROSITE" id="PS00723">
    <property type="entry name" value="POLYPRENYL_SYNTHASE_1"/>
    <property type="match status" value="1"/>
</dbReference>
<evidence type="ECO:0000256" key="5">
    <source>
        <dbReference type="ARBA" id="ARBA00022679"/>
    </source>
</evidence>
<accession>A0A380KCQ9</accession>
<evidence type="ECO:0000256" key="11">
    <source>
        <dbReference type="ARBA" id="ARBA00049399"/>
    </source>
</evidence>
<evidence type="ECO:0000313" key="14">
    <source>
        <dbReference type="Proteomes" id="UP000254924"/>
    </source>
</evidence>
<keyword evidence="14" id="KW-1185">Reference proteome</keyword>
<evidence type="ECO:0000256" key="9">
    <source>
        <dbReference type="ARBA" id="ARBA00032380"/>
    </source>
</evidence>
<dbReference type="SFLD" id="SFLDS00005">
    <property type="entry name" value="Isoprenoid_Synthase_Type_I"/>
    <property type="match status" value="1"/>
</dbReference>
<dbReference type="PANTHER" id="PTHR43281">
    <property type="entry name" value="FARNESYL DIPHOSPHATE SYNTHASE"/>
    <property type="match status" value="1"/>
</dbReference>
<dbReference type="EMBL" id="UHFN01000007">
    <property type="protein sequence ID" value="SUN62882.1"/>
    <property type="molecule type" value="Genomic_DNA"/>
</dbReference>
<evidence type="ECO:0000256" key="3">
    <source>
        <dbReference type="ARBA" id="ARBA00012439"/>
    </source>
</evidence>
<dbReference type="SFLD" id="SFLDG01017">
    <property type="entry name" value="Polyprenyl_Transferase_Like"/>
    <property type="match status" value="1"/>
</dbReference>
<evidence type="ECO:0000256" key="7">
    <source>
        <dbReference type="ARBA" id="ARBA00022842"/>
    </source>
</evidence>
<dbReference type="PANTHER" id="PTHR43281:SF1">
    <property type="entry name" value="FARNESYL DIPHOSPHATE SYNTHASE"/>
    <property type="match status" value="1"/>
</dbReference>
<dbReference type="CDD" id="cd00685">
    <property type="entry name" value="Trans_IPPS_HT"/>
    <property type="match status" value="1"/>
</dbReference>
<dbReference type="GO" id="GO:0016114">
    <property type="term" value="P:terpenoid biosynthetic process"/>
    <property type="evidence" value="ECO:0007669"/>
    <property type="project" value="UniProtKB-ARBA"/>
</dbReference>
<dbReference type="Pfam" id="PF00348">
    <property type="entry name" value="polyprenyl_synt"/>
    <property type="match status" value="1"/>
</dbReference>
<evidence type="ECO:0000256" key="12">
    <source>
        <dbReference type="RuleBase" id="RU004466"/>
    </source>
</evidence>
<dbReference type="OrthoDB" id="9805316at2"/>